<feature type="non-terminal residue" evidence="1">
    <location>
        <position position="1"/>
    </location>
</feature>
<dbReference type="AlphaFoldDB" id="A0A955RJP1"/>
<dbReference type="Pfam" id="PF02452">
    <property type="entry name" value="PemK_toxin"/>
    <property type="match status" value="1"/>
</dbReference>
<comment type="caution">
    <text evidence="1">The sequence shown here is derived from an EMBL/GenBank/DDBJ whole genome shotgun (WGS) entry which is preliminary data.</text>
</comment>
<sequence>VEAVGLTTNKKKLGLPGNIVLDKDEAGLEESIVNVANVLIIKISNLNEYLGSLSEARVEEIKNGIEFLNKITAR</sequence>
<protein>
    <submittedName>
        <fullName evidence="1">Type II toxin-antitoxin system PemK/MazF family toxin</fullName>
    </submittedName>
</protein>
<dbReference type="Gene3D" id="2.30.30.110">
    <property type="match status" value="1"/>
</dbReference>
<accession>A0A955RJP1</accession>
<proteinExistence type="predicted"/>
<dbReference type="GO" id="GO:0003677">
    <property type="term" value="F:DNA binding"/>
    <property type="evidence" value="ECO:0007669"/>
    <property type="project" value="InterPro"/>
</dbReference>
<name>A0A955RJP1_9BACT</name>
<dbReference type="Proteomes" id="UP000783287">
    <property type="component" value="Unassembled WGS sequence"/>
</dbReference>
<organism evidence="1 2">
    <name type="scientific">Candidatus Dojkabacteria bacterium</name>
    <dbReference type="NCBI Taxonomy" id="2099670"/>
    <lineage>
        <taxon>Bacteria</taxon>
        <taxon>Candidatus Dojkabacteria</taxon>
    </lineage>
</organism>
<evidence type="ECO:0000313" key="1">
    <source>
        <dbReference type="EMBL" id="MCA9383997.1"/>
    </source>
</evidence>
<dbReference type="SUPFAM" id="SSF50118">
    <property type="entry name" value="Cell growth inhibitor/plasmid maintenance toxic component"/>
    <property type="match status" value="1"/>
</dbReference>
<evidence type="ECO:0000313" key="2">
    <source>
        <dbReference type="Proteomes" id="UP000783287"/>
    </source>
</evidence>
<dbReference type="EMBL" id="JAGQLK010000205">
    <property type="protein sequence ID" value="MCA9383997.1"/>
    <property type="molecule type" value="Genomic_DNA"/>
</dbReference>
<dbReference type="InterPro" id="IPR003477">
    <property type="entry name" value="PemK-like"/>
</dbReference>
<reference evidence="1" key="2">
    <citation type="journal article" date="2021" name="Microbiome">
        <title>Successional dynamics and alternative stable states in a saline activated sludge microbial community over 9 years.</title>
        <authorList>
            <person name="Wang Y."/>
            <person name="Ye J."/>
            <person name="Ju F."/>
            <person name="Liu L."/>
            <person name="Boyd J.A."/>
            <person name="Deng Y."/>
            <person name="Parks D.H."/>
            <person name="Jiang X."/>
            <person name="Yin X."/>
            <person name="Woodcroft B.J."/>
            <person name="Tyson G.W."/>
            <person name="Hugenholtz P."/>
            <person name="Polz M.F."/>
            <person name="Zhang T."/>
        </authorList>
    </citation>
    <scope>NUCLEOTIDE SEQUENCE</scope>
    <source>
        <strain evidence="1">HKST-UBA14</strain>
    </source>
</reference>
<dbReference type="InterPro" id="IPR011067">
    <property type="entry name" value="Plasmid_toxin/cell-grow_inhib"/>
</dbReference>
<reference evidence="1" key="1">
    <citation type="submission" date="2020-04" db="EMBL/GenBank/DDBJ databases">
        <authorList>
            <person name="Zhang T."/>
        </authorList>
    </citation>
    <scope>NUCLEOTIDE SEQUENCE</scope>
    <source>
        <strain evidence="1">HKST-UBA14</strain>
    </source>
</reference>
<gene>
    <name evidence="1" type="ORF">KC909_06575</name>
</gene>